<dbReference type="AlphaFoldDB" id="A0A9X2JJF3"/>
<reference evidence="1" key="1">
    <citation type="submission" date="2022-06" db="EMBL/GenBank/DDBJ databases">
        <title>Aeoliella straminimaris, a novel planctomycete from sediments.</title>
        <authorList>
            <person name="Vitorino I.R."/>
            <person name="Lage O.M."/>
        </authorList>
    </citation>
    <scope>NUCLEOTIDE SEQUENCE</scope>
    <source>
        <strain evidence="1">ICT_H6.2</strain>
    </source>
</reference>
<dbReference type="Proteomes" id="UP001155241">
    <property type="component" value="Unassembled WGS sequence"/>
</dbReference>
<dbReference type="EMBL" id="JAMXLR010000077">
    <property type="protein sequence ID" value="MCO6046678.1"/>
    <property type="molecule type" value="Genomic_DNA"/>
</dbReference>
<keyword evidence="2" id="KW-1185">Reference proteome</keyword>
<name>A0A9X2JJF3_9BACT</name>
<protein>
    <submittedName>
        <fullName evidence="1">Uncharacterized protein</fullName>
    </submittedName>
</protein>
<gene>
    <name evidence="1" type="ORF">NG895_22510</name>
</gene>
<organism evidence="1 2">
    <name type="scientific">Aeoliella straminimaris</name>
    <dbReference type="NCBI Taxonomy" id="2954799"/>
    <lineage>
        <taxon>Bacteria</taxon>
        <taxon>Pseudomonadati</taxon>
        <taxon>Planctomycetota</taxon>
        <taxon>Planctomycetia</taxon>
        <taxon>Pirellulales</taxon>
        <taxon>Lacipirellulaceae</taxon>
        <taxon>Aeoliella</taxon>
    </lineage>
</organism>
<evidence type="ECO:0000313" key="1">
    <source>
        <dbReference type="EMBL" id="MCO6046678.1"/>
    </source>
</evidence>
<accession>A0A9X2JJF3</accession>
<comment type="caution">
    <text evidence="1">The sequence shown here is derived from an EMBL/GenBank/DDBJ whole genome shotgun (WGS) entry which is preliminary data.</text>
</comment>
<sequence length="49" mass="5558">MRFSIRLIFALTTILALWLALYVHVPSFAIVVGWLLVAVGVTRQSWRTA</sequence>
<evidence type="ECO:0000313" key="2">
    <source>
        <dbReference type="Proteomes" id="UP001155241"/>
    </source>
</evidence>
<dbReference type="RefSeq" id="WP_252854793.1">
    <property type="nucleotide sequence ID" value="NZ_JAMXLR010000077.1"/>
</dbReference>
<proteinExistence type="predicted"/>